<gene>
    <name evidence="1" type="ORF">GCM10010515_56300</name>
</gene>
<protein>
    <submittedName>
        <fullName evidence="1">Uncharacterized protein</fullName>
    </submittedName>
</protein>
<keyword evidence="2" id="KW-1185">Reference proteome</keyword>
<sequence>MLQAGDEHGRQVRNPGPTALSRMVANLGRGNAFVIVERVDDAAAGDWYVQVWLRDDNTYQLEFRDGTAAEHYQTRTISQEKVIAALNGWAKGRPDWKDAFMWNNIGAWFANAD</sequence>
<dbReference type="Proteomes" id="UP000645555">
    <property type="component" value="Unassembled WGS sequence"/>
</dbReference>
<dbReference type="EMBL" id="BMWD01000023">
    <property type="protein sequence ID" value="GGX81414.1"/>
    <property type="molecule type" value="Genomic_DNA"/>
</dbReference>
<name>A0A918NMP4_9ACTN</name>
<evidence type="ECO:0000313" key="1">
    <source>
        <dbReference type="EMBL" id="GGX81414.1"/>
    </source>
</evidence>
<dbReference type="RefSeq" id="WP_229916601.1">
    <property type="nucleotide sequence ID" value="NZ_BMWD01000023.1"/>
</dbReference>
<reference evidence="1" key="2">
    <citation type="submission" date="2020-09" db="EMBL/GenBank/DDBJ databases">
        <authorList>
            <person name="Sun Q."/>
            <person name="Ohkuma M."/>
        </authorList>
    </citation>
    <scope>NUCLEOTIDE SEQUENCE</scope>
    <source>
        <strain evidence="1">JCM 4956</strain>
    </source>
</reference>
<accession>A0A918NMP4</accession>
<evidence type="ECO:0000313" key="2">
    <source>
        <dbReference type="Proteomes" id="UP000645555"/>
    </source>
</evidence>
<organism evidence="1 2">
    <name type="scientific">Streptomyces fructofermentans</name>
    <dbReference type="NCBI Taxonomy" id="152141"/>
    <lineage>
        <taxon>Bacteria</taxon>
        <taxon>Bacillati</taxon>
        <taxon>Actinomycetota</taxon>
        <taxon>Actinomycetes</taxon>
        <taxon>Kitasatosporales</taxon>
        <taxon>Streptomycetaceae</taxon>
        <taxon>Streptomyces</taxon>
    </lineage>
</organism>
<comment type="caution">
    <text evidence="1">The sequence shown here is derived from an EMBL/GenBank/DDBJ whole genome shotgun (WGS) entry which is preliminary data.</text>
</comment>
<proteinExistence type="predicted"/>
<dbReference type="AlphaFoldDB" id="A0A918NMP4"/>
<reference evidence="1" key="1">
    <citation type="journal article" date="2014" name="Int. J. Syst. Evol. Microbiol.">
        <title>Complete genome sequence of Corynebacterium casei LMG S-19264T (=DSM 44701T), isolated from a smear-ripened cheese.</title>
        <authorList>
            <consortium name="US DOE Joint Genome Institute (JGI-PGF)"/>
            <person name="Walter F."/>
            <person name="Albersmeier A."/>
            <person name="Kalinowski J."/>
            <person name="Ruckert C."/>
        </authorList>
    </citation>
    <scope>NUCLEOTIDE SEQUENCE</scope>
    <source>
        <strain evidence="1">JCM 4956</strain>
    </source>
</reference>